<dbReference type="InterPro" id="IPR024250">
    <property type="entry name" value="DUF2711"/>
</dbReference>
<reference evidence="1 2" key="1">
    <citation type="submission" date="2022-03" db="EMBL/GenBank/DDBJ databases">
        <authorList>
            <person name="Jo J.-H."/>
            <person name="Im W.-T."/>
        </authorList>
    </citation>
    <scope>NUCLEOTIDE SEQUENCE [LARGE SCALE GENOMIC DNA]</scope>
    <source>
        <strain evidence="1 2">MA9</strain>
    </source>
</reference>
<dbReference type="Pfam" id="PF10924">
    <property type="entry name" value="DUF2711"/>
    <property type="match status" value="1"/>
</dbReference>
<proteinExistence type="predicted"/>
<evidence type="ECO:0000313" key="1">
    <source>
        <dbReference type="EMBL" id="MCH7322577.1"/>
    </source>
</evidence>
<keyword evidence="2" id="KW-1185">Reference proteome</keyword>
<accession>A0ABS9UE22</accession>
<dbReference type="RefSeq" id="WP_241369646.1">
    <property type="nucleotide sequence ID" value="NZ_JAKZFC010000004.1"/>
</dbReference>
<comment type="caution">
    <text evidence="1">The sequence shown here is derived from an EMBL/GenBank/DDBJ whole genome shotgun (WGS) entry which is preliminary data.</text>
</comment>
<gene>
    <name evidence="1" type="ORF">LZ480_11805</name>
</gene>
<organism evidence="1 2">
    <name type="scientific">Solibacillus palustris</name>
    <dbReference type="NCBI Taxonomy" id="2908203"/>
    <lineage>
        <taxon>Bacteria</taxon>
        <taxon>Bacillati</taxon>
        <taxon>Bacillota</taxon>
        <taxon>Bacilli</taxon>
        <taxon>Bacillales</taxon>
        <taxon>Caryophanaceae</taxon>
        <taxon>Solibacillus</taxon>
    </lineage>
</organism>
<protein>
    <submittedName>
        <fullName evidence="1">DUF2711 domain-containing protein</fullName>
    </submittedName>
</protein>
<sequence>MHYIWIEHIDPILSQIPDYYKSAALILHPFVEMPEHFIQYPTTEQQMQYGKPVRWETICQLCHFKRKEDVLLALLSDSDALLEPYARPDLVEQLHKYLPKNIFFPTSDETSPLLWPAFLKLLIKSNSKKLYWSSPIIQQSSVLPLDFVEPELFVNLPEQELLVSNETMSIVWLSRFDSFVTTYLSNTALNVPLLKSLALETIICDENTPLWFWVKKDTL</sequence>
<name>A0ABS9UE22_9BACL</name>
<evidence type="ECO:0000313" key="2">
    <source>
        <dbReference type="Proteomes" id="UP001316087"/>
    </source>
</evidence>
<dbReference type="EMBL" id="JAKZFC010000004">
    <property type="protein sequence ID" value="MCH7322577.1"/>
    <property type="molecule type" value="Genomic_DNA"/>
</dbReference>
<dbReference type="Proteomes" id="UP001316087">
    <property type="component" value="Unassembled WGS sequence"/>
</dbReference>